<sequence length="149" mass="16584">MNISDLDCPQYVCFDSEAFQKELLGTSVLSADSLEETENAQYNTENSTLTSEDLSDLTSNCEDDPNIYINEHQEPRDLGTSHSMETENCSYCIYTIDFPTLHVYGINLAPSAKTSCVAWHCISCHDNASFLDSKVRSLTHVTCPTLSPK</sequence>
<evidence type="ECO:0000313" key="1">
    <source>
        <dbReference type="EMBL" id="GFY65739.1"/>
    </source>
</evidence>
<dbReference type="AlphaFoldDB" id="A0A8X6Y6F6"/>
<keyword evidence="2" id="KW-1185">Reference proteome</keyword>
<proteinExistence type="predicted"/>
<accession>A0A8X6Y6F6</accession>
<comment type="caution">
    <text evidence="1">The sequence shown here is derived from an EMBL/GenBank/DDBJ whole genome shotgun (WGS) entry which is preliminary data.</text>
</comment>
<dbReference type="EMBL" id="BMAV01015663">
    <property type="protein sequence ID" value="GFY65739.1"/>
    <property type="molecule type" value="Genomic_DNA"/>
</dbReference>
<organism evidence="1 2">
    <name type="scientific">Trichonephila inaurata madagascariensis</name>
    <dbReference type="NCBI Taxonomy" id="2747483"/>
    <lineage>
        <taxon>Eukaryota</taxon>
        <taxon>Metazoa</taxon>
        <taxon>Ecdysozoa</taxon>
        <taxon>Arthropoda</taxon>
        <taxon>Chelicerata</taxon>
        <taxon>Arachnida</taxon>
        <taxon>Araneae</taxon>
        <taxon>Araneomorphae</taxon>
        <taxon>Entelegynae</taxon>
        <taxon>Araneoidea</taxon>
        <taxon>Nephilidae</taxon>
        <taxon>Trichonephila</taxon>
        <taxon>Trichonephila inaurata</taxon>
    </lineage>
</organism>
<reference evidence="1" key="1">
    <citation type="submission" date="2020-08" db="EMBL/GenBank/DDBJ databases">
        <title>Multicomponent nature underlies the extraordinary mechanical properties of spider dragline silk.</title>
        <authorList>
            <person name="Kono N."/>
            <person name="Nakamura H."/>
            <person name="Mori M."/>
            <person name="Yoshida Y."/>
            <person name="Ohtoshi R."/>
            <person name="Malay A.D."/>
            <person name="Moran D.A.P."/>
            <person name="Tomita M."/>
            <person name="Numata K."/>
            <person name="Arakawa K."/>
        </authorList>
    </citation>
    <scope>NUCLEOTIDE SEQUENCE</scope>
</reference>
<dbReference type="Proteomes" id="UP000886998">
    <property type="component" value="Unassembled WGS sequence"/>
</dbReference>
<gene>
    <name evidence="1" type="ORF">TNIN_423291</name>
</gene>
<name>A0A8X6Y6F6_9ARAC</name>
<evidence type="ECO:0000313" key="2">
    <source>
        <dbReference type="Proteomes" id="UP000886998"/>
    </source>
</evidence>
<protein>
    <submittedName>
        <fullName evidence="1">Uncharacterized protein</fullName>
    </submittedName>
</protein>